<evidence type="ECO:0000259" key="7">
    <source>
        <dbReference type="Pfam" id="PF13505"/>
    </source>
</evidence>
<reference evidence="8 9" key="1">
    <citation type="journal article" date="2011" name="J. Bacteriol.">
        <title>Genome sequence of the ethanol-producing Zymomonas mobilis subsp. mobilis lectotype strain ATCC 10988.</title>
        <authorList>
            <person name="Pappas K.M."/>
            <person name="Kouvelis V.N."/>
            <person name="Saunders E."/>
            <person name="Brettin T.S."/>
            <person name="Bruce D."/>
            <person name="Detter C."/>
            <person name="Balakireva M."/>
            <person name="Han C.S."/>
            <person name="Savvakis G."/>
            <person name="Kyrpides N.C."/>
            <person name="Typas M.A."/>
        </authorList>
    </citation>
    <scope>NUCLEOTIDE SEQUENCE [LARGE SCALE GENOMIC DNA]</scope>
    <source>
        <strain evidence="9">ATCC 10988 / DSM 424 / CCUG 17860 / LMG 404 / NCIMB 8938 / NRRL B-806 / ZM1</strain>
    </source>
</reference>
<comment type="similarity">
    <text evidence="4">Belongs to the Omp25/RopB family.</text>
</comment>
<dbReference type="AlphaFoldDB" id="A0A0H3G0G2"/>
<feature type="region of interest" description="Disordered" evidence="5">
    <location>
        <begin position="27"/>
        <end position="50"/>
    </location>
</feature>
<feature type="domain" description="Outer membrane protein beta-barrel" evidence="7">
    <location>
        <begin position="80"/>
        <end position="269"/>
    </location>
</feature>
<dbReference type="RefSeq" id="WP_014501174.1">
    <property type="nucleotide sequence ID" value="NC_017262.1"/>
</dbReference>
<dbReference type="Proteomes" id="UP000001494">
    <property type="component" value="Chromosome"/>
</dbReference>
<evidence type="ECO:0000256" key="4">
    <source>
        <dbReference type="ARBA" id="ARBA00038306"/>
    </source>
</evidence>
<dbReference type="HOGENOM" id="CLU_037100_3_0_5"/>
<sequence length="270" mass="28851" precursor="true">MRKLYLAATALTTAVASQAWAQDTVPQPATPSYGAPAVSDTSASDGSAPVQDAPVVAQDTVAQPAVQPVPLTPDPNEVANHSGIKFRGLRVEGDIGWTRAQANHTTGRNNMGYGGTLGVDAVVDNFFVFGVEGSYWNPSKMWEKNAGNNIALGSQGNNIGQIGTDSYSARKMFQEWDATLRMGFLPTKDLLIYMAGGYASGKQRNVSVNGAGVAAPNSKYVGWSNGYSVGGGIEYSITKNFFMNAQYRWTQFGNHTSRSRATLGFGFRFP</sequence>
<dbReference type="EMBL" id="CP002850">
    <property type="protein sequence ID" value="AEH63443.1"/>
    <property type="molecule type" value="Genomic_DNA"/>
</dbReference>
<keyword evidence="2 6" id="KW-0732">Signal</keyword>
<proteinExistence type="inferred from homology"/>
<dbReference type="GO" id="GO:0016020">
    <property type="term" value="C:membrane"/>
    <property type="evidence" value="ECO:0007669"/>
    <property type="project" value="UniProtKB-SubCell"/>
</dbReference>
<evidence type="ECO:0000256" key="1">
    <source>
        <dbReference type="ARBA" id="ARBA00004370"/>
    </source>
</evidence>
<dbReference type="Pfam" id="PF13505">
    <property type="entry name" value="OMP_b-brl"/>
    <property type="match status" value="1"/>
</dbReference>
<dbReference type="Gene3D" id="2.40.160.20">
    <property type="match status" value="1"/>
</dbReference>
<dbReference type="InterPro" id="IPR051692">
    <property type="entry name" value="OMP-like"/>
</dbReference>
<evidence type="ECO:0000256" key="3">
    <source>
        <dbReference type="ARBA" id="ARBA00023136"/>
    </source>
</evidence>
<evidence type="ECO:0000256" key="2">
    <source>
        <dbReference type="ARBA" id="ARBA00022729"/>
    </source>
</evidence>
<organism evidence="8 9">
    <name type="scientific">Zymomonas mobilis subsp. mobilis (strain ATCC 10988 / DSM 424 / LMG 404 / NCIMB 8938 / NRRL B-806 / ZM1)</name>
    <dbReference type="NCBI Taxonomy" id="555217"/>
    <lineage>
        <taxon>Bacteria</taxon>
        <taxon>Pseudomonadati</taxon>
        <taxon>Pseudomonadota</taxon>
        <taxon>Alphaproteobacteria</taxon>
        <taxon>Sphingomonadales</taxon>
        <taxon>Zymomonadaceae</taxon>
        <taxon>Zymomonas</taxon>
    </lineage>
</organism>
<dbReference type="KEGG" id="zmm:Zmob_1629"/>
<evidence type="ECO:0000313" key="9">
    <source>
        <dbReference type="Proteomes" id="UP000001494"/>
    </source>
</evidence>
<dbReference type="PANTHER" id="PTHR34001">
    <property type="entry name" value="BLL7405 PROTEIN"/>
    <property type="match status" value="1"/>
</dbReference>
<feature type="signal peptide" evidence="6">
    <location>
        <begin position="1"/>
        <end position="21"/>
    </location>
</feature>
<dbReference type="OrthoDB" id="7596457at2"/>
<accession>A0A0H3G0G2</accession>
<keyword evidence="3" id="KW-0472">Membrane</keyword>
<feature type="chain" id="PRO_5002609598" description="Outer membrane protein beta-barrel domain-containing protein" evidence="6">
    <location>
        <begin position="22"/>
        <end position="270"/>
    </location>
</feature>
<dbReference type="InterPro" id="IPR011250">
    <property type="entry name" value="OMP/PagP_B-barrel"/>
</dbReference>
<dbReference type="InterPro" id="IPR027385">
    <property type="entry name" value="Beta-barrel_OMP"/>
</dbReference>
<dbReference type="PANTHER" id="PTHR34001:SF3">
    <property type="entry name" value="BLL7405 PROTEIN"/>
    <property type="match status" value="1"/>
</dbReference>
<protein>
    <recommendedName>
        <fullName evidence="7">Outer membrane protein beta-barrel domain-containing protein</fullName>
    </recommendedName>
</protein>
<evidence type="ECO:0000256" key="6">
    <source>
        <dbReference type="SAM" id="SignalP"/>
    </source>
</evidence>
<evidence type="ECO:0000313" key="8">
    <source>
        <dbReference type="EMBL" id="AEH63443.1"/>
    </source>
</evidence>
<comment type="subcellular location">
    <subcellularLocation>
        <location evidence="1">Membrane</location>
    </subcellularLocation>
</comment>
<dbReference type="eggNOG" id="COG3637">
    <property type="taxonomic scope" value="Bacteria"/>
</dbReference>
<dbReference type="SUPFAM" id="SSF56925">
    <property type="entry name" value="OMPA-like"/>
    <property type="match status" value="1"/>
</dbReference>
<gene>
    <name evidence="8" type="ordered locus">Zmob_1629</name>
</gene>
<evidence type="ECO:0000256" key="5">
    <source>
        <dbReference type="SAM" id="MobiDB-lite"/>
    </source>
</evidence>
<name>A0A0H3G0G2_ZYMMA</name>